<keyword evidence="3" id="KW-1185">Reference proteome</keyword>
<proteinExistence type="predicted"/>
<sequence length="126" mass="14564">MRDILFKAKRLSDGAWVEGYLYRLHDSLNPFIMLRNRHGEAYEVDPSTVCEYTGLTNRNRKKIFEGDIIRWTNWKGEQKEAPVCYDPEWNRFCVWLNGAESMGANKHLSTSGIEIISNIHDGEGGQ</sequence>
<dbReference type="Gene3D" id="2.30.30.290">
    <property type="entry name" value="YopX-like domains"/>
    <property type="match status" value="1"/>
</dbReference>
<dbReference type="EMBL" id="AP023420">
    <property type="protein sequence ID" value="BCK85387.1"/>
    <property type="molecule type" value="Genomic_DNA"/>
</dbReference>
<evidence type="ECO:0000259" key="1">
    <source>
        <dbReference type="Pfam" id="PF09643"/>
    </source>
</evidence>
<evidence type="ECO:0000313" key="2">
    <source>
        <dbReference type="EMBL" id="BCK85387.1"/>
    </source>
</evidence>
<accession>A0A810QGV2</accession>
<dbReference type="InterPro" id="IPR019096">
    <property type="entry name" value="YopX_protein"/>
</dbReference>
<feature type="domain" description="YopX protein" evidence="1">
    <location>
        <begin position="40"/>
        <end position="121"/>
    </location>
</feature>
<dbReference type="SUPFAM" id="SSF159006">
    <property type="entry name" value="YopX-like"/>
    <property type="match status" value="1"/>
</dbReference>
<dbReference type="AlphaFoldDB" id="A0A810QGV2"/>
<protein>
    <recommendedName>
        <fullName evidence="1">YopX protein domain-containing protein</fullName>
    </recommendedName>
</protein>
<organism evidence="2 3">
    <name type="scientific">Pusillibacter faecalis</name>
    <dbReference type="NCBI Taxonomy" id="2714358"/>
    <lineage>
        <taxon>Bacteria</taxon>
        <taxon>Bacillati</taxon>
        <taxon>Bacillota</taxon>
        <taxon>Clostridia</taxon>
        <taxon>Eubacteriales</taxon>
        <taxon>Oscillospiraceae</taxon>
        <taxon>Pusillibacter</taxon>
    </lineage>
</organism>
<dbReference type="Pfam" id="PF09643">
    <property type="entry name" value="YopX"/>
    <property type="match status" value="1"/>
</dbReference>
<evidence type="ECO:0000313" key="3">
    <source>
        <dbReference type="Proteomes" id="UP000679848"/>
    </source>
</evidence>
<name>A0A810QGV2_9FIRM</name>
<dbReference type="Proteomes" id="UP000679848">
    <property type="component" value="Chromosome"/>
</dbReference>
<reference evidence="2" key="1">
    <citation type="submission" date="2020-09" db="EMBL/GenBank/DDBJ databases">
        <title>New species isolated from human feces.</title>
        <authorList>
            <person name="Kitahara M."/>
            <person name="Shigeno Y."/>
            <person name="Shime M."/>
            <person name="Matsumoto Y."/>
            <person name="Nakamura S."/>
            <person name="Motooka D."/>
            <person name="Fukuoka S."/>
            <person name="Nishikawa H."/>
            <person name="Benno Y."/>
        </authorList>
    </citation>
    <scope>NUCLEOTIDE SEQUENCE</scope>
    <source>
        <strain evidence="2">MM59</strain>
    </source>
</reference>
<dbReference type="RefSeq" id="WP_213543515.1">
    <property type="nucleotide sequence ID" value="NZ_AP023420.1"/>
</dbReference>
<dbReference type="InterPro" id="IPR023385">
    <property type="entry name" value="YopX-like_C"/>
</dbReference>
<gene>
    <name evidence="2" type="ORF">MM59RIKEN_27060</name>
</gene>
<dbReference type="KEGG" id="pfaa:MM59RIKEN_27060"/>